<keyword evidence="7" id="KW-1185">Reference proteome</keyword>
<keyword evidence="3" id="KW-0547">Nucleotide-binding</keyword>
<evidence type="ECO:0000256" key="4">
    <source>
        <dbReference type="ARBA" id="ARBA00022840"/>
    </source>
</evidence>
<gene>
    <name evidence="6" type="ORF">MA03_03025</name>
</gene>
<dbReference type="EMBL" id="CP009961">
    <property type="protein sequence ID" value="AKG38455.1"/>
    <property type="molecule type" value="Genomic_DNA"/>
</dbReference>
<dbReference type="Pfam" id="PF00005">
    <property type="entry name" value="ABC_tran"/>
    <property type="match status" value="1"/>
</dbReference>
<dbReference type="GO" id="GO:0005524">
    <property type="term" value="F:ATP binding"/>
    <property type="evidence" value="ECO:0007669"/>
    <property type="project" value="UniProtKB-KW"/>
</dbReference>
<accession>A0A0F7FGU1</accession>
<dbReference type="RefSeq" id="WP_052883862.1">
    <property type="nucleotide sequence ID" value="NZ_CP009961.1"/>
</dbReference>
<dbReference type="OrthoDB" id="87732at2157"/>
<dbReference type="InterPro" id="IPR003439">
    <property type="entry name" value="ABC_transporter-like_ATP-bd"/>
</dbReference>
<evidence type="ECO:0000256" key="1">
    <source>
        <dbReference type="ARBA" id="ARBA00005417"/>
    </source>
</evidence>
<dbReference type="InterPro" id="IPR003593">
    <property type="entry name" value="AAA+_ATPase"/>
</dbReference>
<evidence type="ECO:0000256" key="2">
    <source>
        <dbReference type="ARBA" id="ARBA00022448"/>
    </source>
</evidence>
<dbReference type="HOGENOM" id="CLU_000604_1_2_2"/>
<dbReference type="SMART" id="SM00382">
    <property type="entry name" value="AAA"/>
    <property type="match status" value="1"/>
</dbReference>
<dbReference type="GO" id="GO:0016887">
    <property type="term" value="F:ATP hydrolysis activity"/>
    <property type="evidence" value="ECO:0007669"/>
    <property type="project" value="InterPro"/>
</dbReference>
<comment type="similarity">
    <text evidence="1">Belongs to the ABC transporter superfamily.</text>
</comment>
<dbReference type="PANTHER" id="PTHR42711:SF5">
    <property type="entry name" value="ABC TRANSPORTER ATP-BINDING PROTEIN NATA"/>
    <property type="match status" value="1"/>
</dbReference>
<dbReference type="InterPro" id="IPR027417">
    <property type="entry name" value="P-loop_NTPase"/>
</dbReference>
<keyword evidence="2" id="KW-0813">Transport</keyword>
<dbReference type="PANTHER" id="PTHR42711">
    <property type="entry name" value="ABC TRANSPORTER ATP-BINDING PROTEIN"/>
    <property type="match status" value="1"/>
</dbReference>
<dbReference type="STRING" id="1550241.MA03_03025"/>
<dbReference type="InterPro" id="IPR050763">
    <property type="entry name" value="ABC_transporter_ATP-binding"/>
</dbReference>
<dbReference type="Proteomes" id="UP000067434">
    <property type="component" value="Chromosome"/>
</dbReference>
<dbReference type="PROSITE" id="PS50893">
    <property type="entry name" value="ABC_TRANSPORTER_2"/>
    <property type="match status" value="1"/>
</dbReference>
<dbReference type="GeneID" id="25401170"/>
<feature type="domain" description="ABC transporter" evidence="5">
    <location>
        <begin position="6"/>
        <end position="234"/>
    </location>
</feature>
<keyword evidence="4" id="KW-0067">ATP-binding</keyword>
<proteinExistence type="inferred from homology"/>
<dbReference type="SUPFAM" id="SSF52540">
    <property type="entry name" value="P-loop containing nucleoside triphosphate hydrolases"/>
    <property type="match status" value="1"/>
</dbReference>
<dbReference type="AlphaFoldDB" id="A0A0F7FGU1"/>
<dbReference type="KEGG" id="thf:MA03_03025"/>
<evidence type="ECO:0000259" key="5">
    <source>
        <dbReference type="PROSITE" id="PS50893"/>
    </source>
</evidence>
<reference evidence="6 7" key="1">
    <citation type="journal article" date="2015" name="Stand. Genomic Sci.">
        <title>Complete genome sequence of and proposal of Thermofilum uzonense sp. nov. a novel hyperthermophilic crenarchaeon and emended description of the genus Thermofilum.</title>
        <authorList>
            <person name="Toshchakov S.V."/>
            <person name="Korzhenkov A.A."/>
            <person name="Samarov N.I."/>
            <person name="Mazunin I.O."/>
            <person name="Mozhey O.I."/>
            <person name="Shmyr I.S."/>
            <person name="Derbikova K.S."/>
            <person name="Taranov E.A."/>
            <person name="Dominova I.N."/>
            <person name="Bonch-Osmolovskaya E.A."/>
            <person name="Patrushev M.V."/>
            <person name="Podosokorskaya O.A."/>
            <person name="Kublanov I.V."/>
        </authorList>
    </citation>
    <scope>NUCLEOTIDE SEQUENCE [LARGE SCALE GENOMIC DNA]</scope>
    <source>
        <strain evidence="6 7">1807-2</strain>
    </source>
</reference>
<organism evidence="6 7">
    <name type="scientific">Infirmifilum uzonense</name>
    <dbReference type="NCBI Taxonomy" id="1550241"/>
    <lineage>
        <taxon>Archaea</taxon>
        <taxon>Thermoproteota</taxon>
        <taxon>Thermoprotei</taxon>
        <taxon>Thermofilales</taxon>
        <taxon>Thermofilaceae</taxon>
        <taxon>Infirmifilum</taxon>
    </lineage>
</organism>
<dbReference type="Gene3D" id="3.40.50.300">
    <property type="entry name" value="P-loop containing nucleotide triphosphate hydrolases"/>
    <property type="match status" value="1"/>
</dbReference>
<name>A0A0F7FGU1_9CREN</name>
<evidence type="ECO:0000313" key="7">
    <source>
        <dbReference type="Proteomes" id="UP000067434"/>
    </source>
</evidence>
<evidence type="ECO:0000313" key="6">
    <source>
        <dbReference type="EMBL" id="AKG38455.1"/>
    </source>
</evidence>
<protein>
    <recommendedName>
        <fullName evidence="5">ABC transporter domain-containing protein</fullName>
    </recommendedName>
</protein>
<evidence type="ECO:0000256" key="3">
    <source>
        <dbReference type="ARBA" id="ARBA00022741"/>
    </source>
</evidence>
<dbReference type="PATRIC" id="fig|1550241.5.peg.643"/>
<sequence>MASNVVLVEGLVKKYGTYEALKGLSFTSNTELVILAGPNGAGKTTTVEILTTNLRPDSGRAEVMGYDVVNEYKAVRRVIAYLPQDYFVFGDLTPKEYVASYLMARGSSFWEAWRLAGEWLEAVGLSGVNRPMRQLSGGQMRRTYLAAMLATDAEVLFLDEPTAGIDVEARRDIWRLLREKVRSGTCILMTTHDMSEAETIADKVVILNEGRMLYEGPPKALVEKVGFSHKAVLSKEARVELKRYVDLGDRVLAYFSGKGEFEGLVSLLDDPRHLISVGTVDLEDAYLLLVRGELR</sequence>